<dbReference type="SUPFAM" id="SSF53474">
    <property type="entry name" value="alpha/beta-Hydrolases"/>
    <property type="match status" value="1"/>
</dbReference>
<keyword evidence="3" id="KW-1185">Reference proteome</keyword>
<proteinExistence type="predicted"/>
<evidence type="ECO:0000313" key="3">
    <source>
        <dbReference type="Proteomes" id="UP001345219"/>
    </source>
</evidence>
<dbReference type="PANTHER" id="PTHR10992:SF943">
    <property type="entry name" value="METHYLESTERASE 10"/>
    <property type="match status" value="1"/>
</dbReference>
<dbReference type="AlphaFoldDB" id="A0AAN7QTT0"/>
<dbReference type="Gene3D" id="3.40.50.1820">
    <property type="entry name" value="alpha/beta hydrolase"/>
    <property type="match status" value="2"/>
</dbReference>
<dbReference type="InterPro" id="IPR029058">
    <property type="entry name" value="AB_hydrolase_fold"/>
</dbReference>
<protein>
    <recommendedName>
        <fullName evidence="1">AB hydrolase-1 domain-containing protein</fullName>
    </recommendedName>
</protein>
<dbReference type="PANTHER" id="PTHR10992">
    <property type="entry name" value="METHYLESTERASE FAMILY MEMBER"/>
    <property type="match status" value="1"/>
</dbReference>
<dbReference type="GO" id="GO:0080031">
    <property type="term" value="F:methyl salicylate esterase activity"/>
    <property type="evidence" value="ECO:0007669"/>
    <property type="project" value="TreeGrafter"/>
</dbReference>
<dbReference type="GO" id="GO:0080030">
    <property type="term" value="F:methyl indole-3-acetate esterase activity"/>
    <property type="evidence" value="ECO:0007669"/>
    <property type="project" value="TreeGrafter"/>
</dbReference>
<reference evidence="2 3" key="1">
    <citation type="journal article" date="2023" name="Hortic Res">
        <title>Pangenome of water caltrop reveals structural variations and asymmetric subgenome divergence after allopolyploidization.</title>
        <authorList>
            <person name="Zhang X."/>
            <person name="Chen Y."/>
            <person name="Wang L."/>
            <person name="Yuan Y."/>
            <person name="Fang M."/>
            <person name="Shi L."/>
            <person name="Lu R."/>
            <person name="Comes H.P."/>
            <person name="Ma Y."/>
            <person name="Chen Y."/>
            <person name="Huang G."/>
            <person name="Zhou Y."/>
            <person name="Zheng Z."/>
            <person name="Qiu Y."/>
        </authorList>
    </citation>
    <scope>NUCLEOTIDE SEQUENCE [LARGE SCALE GENOMIC DNA]</scope>
    <source>
        <tissue evidence="2">Roots</tissue>
    </source>
</reference>
<name>A0AAN7QTT0_9MYRT</name>
<dbReference type="InterPro" id="IPR000073">
    <property type="entry name" value="AB_hydrolase_1"/>
</dbReference>
<organism evidence="2 3">
    <name type="scientific">Trapa incisa</name>
    <dbReference type="NCBI Taxonomy" id="236973"/>
    <lineage>
        <taxon>Eukaryota</taxon>
        <taxon>Viridiplantae</taxon>
        <taxon>Streptophyta</taxon>
        <taxon>Embryophyta</taxon>
        <taxon>Tracheophyta</taxon>
        <taxon>Spermatophyta</taxon>
        <taxon>Magnoliopsida</taxon>
        <taxon>eudicotyledons</taxon>
        <taxon>Gunneridae</taxon>
        <taxon>Pentapetalae</taxon>
        <taxon>rosids</taxon>
        <taxon>malvids</taxon>
        <taxon>Myrtales</taxon>
        <taxon>Lythraceae</taxon>
        <taxon>Trapa</taxon>
    </lineage>
</organism>
<evidence type="ECO:0000313" key="2">
    <source>
        <dbReference type="EMBL" id="KAK4778277.1"/>
    </source>
</evidence>
<dbReference type="EMBL" id="JAXIOK010000002">
    <property type="protein sequence ID" value="KAK4778277.1"/>
    <property type="molecule type" value="Genomic_DNA"/>
</dbReference>
<comment type="caution">
    <text evidence="2">The sequence shown here is derived from an EMBL/GenBank/DDBJ whole genome shotgun (WGS) entry which is preliminary data.</text>
</comment>
<dbReference type="Proteomes" id="UP001345219">
    <property type="component" value="Chromosome 14"/>
</dbReference>
<dbReference type="GO" id="GO:0009694">
    <property type="term" value="P:jasmonic acid metabolic process"/>
    <property type="evidence" value="ECO:0007669"/>
    <property type="project" value="TreeGrafter"/>
</dbReference>
<sequence>MNHHMILVHGIGLGAWCWYRLVDRFHSSCPDRLVTAIDLGGCGADPRSFDSILTVADYVQPLMDLLESLPSHKRVILIGHSYGGLPIALAAERFPEKVVAAVFLTAYMPGCSSPLGHLLQEDLEMAEKLIRPGQLFVDEMMRYVLTEEKYGRVKKVFILCEEDEVMNVDFQRFLIQNSPPDHVKIMEGAYHMAMLSKPKELQQCLDEIVAKYG</sequence>
<dbReference type="GO" id="GO:0080032">
    <property type="term" value="F:methyl jasmonate esterase activity"/>
    <property type="evidence" value="ECO:0007669"/>
    <property type="project" value="TreeGrafter"/>
</dbReference>
<feature type="domain" description="AB hydrolase-1" evidence="1">
    <location>
        <begin position="4"/>
        <end position="143"/>
    </location>
</feature>
<accession>A0AAN7QTT0</accession>
<evidence type="ECO:0000259" key="1">
    <source>
        <dbReference type="Pfam" id="PF00561"/>
    </source>
</evidence>
<dbReference type="InterPro" id="IPR045889">
    <property type="entry name" value="MES/HNL"/>
</dbReference>
<gene>
    <name evidence="2" type="ORF">SAY87_018464</name>
</gene>
<dbReference type="Pfam" id="PF00561">
    <property type="entry name" value="Abhydrolase_1"/>
    <property type="match status" value="1"/>
</dbReference>
<dbReference type="GO" id="GO:0009696">
    <property type="term" value="P:salicylic acid metabolic process"/>
    <property type="evidence" value="ECO:0007669"/>
    <property type="project" value="TreeGrafter"/>
</dbReference>